<comment type="similarity">
    <text evidence="1 5">Belongs to the peptidase S8 family.</text>
</comment>
<dbReference type="PANTHER" id="PTHR43806:SF11">
    <property type="entry name" value="CEREVISIN-RELATED"/>
    <property type="match status" value="1"/>
</dbReference>
<dbReference type="RefSeq" id="WP_378518861.1">
    <property type="nucleotide sequence ID" value="NZ_CBCSDI010000067.1"/>
</dbReference>
<keyword evidence="7" id="KW-0812">Transmembrane</keyword>
<dbReference type="InterPro" id="IPR015500">
    <property type="entry name" value="Peptidase_S8_subtilisin-rel"/>
</dbReference>
<evidence type="ECO:0000256" key="2">
    <source>
        <dbReference type="ARBA" id="ARBA00022670"/>
    </source>
</evidence>
<feature type="domain" description="Peptidase S8/S53" evidence="9">
    <location>
        <begin position="74"/>
        <end position="321"/>
    </location>
</feature>
<name>A0ABV6E2I1_9ACTN</name>
<evidence type="ECO:0000256" key="8">
    <source>
        <dbReference type="SAM" id="SignalP"/>
    </source>
</evidence>
<keyword evidence="7" id="KW-1133">Transmembrane helix</keyword>
<evidence type="ECO:0000256" key="4">
    <source>
        <dbReference type="ARBA" id="ARBA00022825"/>
    </source>
</evidence>
<keyword evidence="3 5" id="KW-0378">Hydrolase</keyword>
<dbReference type="Pfam" id="PF00082">
    <property type="entry name" value="Peptidase_S8"/>
    <property type="match status" value="1"/>
</dbReference>
<dbReference type="SUPFAM" id="SSF52743">
    <property type="entry name" value="Subtilisin-like"/>
    <property type="match status" value="1"/>
</dbReference>
<feature type="active site" description="Charge relay system" evidence="5">
    <location>
        <position position="285"/>
    </location>
</feature>
<proteinExistence type="inferred from homology"/>
<reference evidence="10 11" key="1">
    <citation type="submission" date="2024-09" db="EMBL/GenBank/DDBJ databases">
        <authorList>
            <person name="Sun Q."/>
            <person name="Mori K."/>
        </authorList>
    </citation>
    <scope>NUCLEOTIDE SEQUENCE [LARGE SCALE GENOMIC DNA]</scope>
    <source>
        <strain evidence="10 11">CCM 8654</strain>
    </source>
</reference>
<dbReference type="InterPro" id="IPR022398">
    <property type="entry name" value="Peptidase_S8_His-AS"/>
</dbReference>
<evidence type="ECO:0000313" key="11">
    <source>
        <dbReference type="Proteomes" id="UP001589698"/>
    </source>
</evidence>
<dbReference type="PRINTS" id="PR00723">
    <property type="entry name" value="SUBTILISIN"/>
</dbReference>
<dbReference type="CDD" id="cd00306">
    <property type="entry name" value="Peptidases_S8_S53"/>
    <property type="match status" value="1"/>
</dbReference>
<gene>
    <name evidence="10" type="ORF">ACFFJG_11475</name>
</gene>
<keyword evidence="7" id="KW-0472">Membrane</keyword>
<feature type="signal peptide" evidence="8">
    <location>
        <begin position="1"/>
        <end position="31"/>
    </location>
</feature>
<accession>A0ABV6E2I1</accession>
<evidence type="ECO:0000256" key="3">
    <source>
        <dbReference type="ARBA" id="ARBA00022801"/>
    </source>
</evidence>
<keyword evidence="11" id="KW-1185">Reference proteome</keyword>
<dbReference type="PROSITE" id="PS00137">
    <property type="entry name" value="SUBTILASE_HIS"/>
    <property type="match status" value="1"/>
</dbReference>
<keyword evidence="4 5" id="KW-0720">Serine protease</keyword>
<feature type="active site" description="Charge relay system" evidence="5">
    <location>
        <position position="83"/>
    </location>
</feature>
<sequence>MSARLRTVLASGVVAAAVLPGAALVAAPAHAADEDAPCQSDQIPGSEQLADTTTKDNAVFDRMHVDDAQRLATGRGVRVAVVDSGVADVPGLAVEHLGPVDGASGAVLSGHGTIVAGLIAGPDGVAPDATVVDVKVYDKDGADTSQGEKPLSSGAIVAGIDRLLAVPGGFDVVNISLAVTRADPALEDAVAKLVATGAVVVASAGNKVVDPDGSSTSEGTEGNDASVFPADYPGVVAVTALPPNGDSPAQYVVPNADTDVAAPTVGALSVNANGQRCGTVDVATSWAAAEVSGVLALLRQRFPRETAAQLVARLEQTTESGGLPAEGSYRDPWTGAGVVQAGDALTRELRPGRKGKVETTEPAVRADAQAPPAPERVDLFGTPRAMLLWSGLVAGSLLALAAMLRPLLRRR</sequence>
<feature type="region of interest" description="Disordered" evidence="6">
    <location>
        <begin position="350"/>
        <end position="376"/>
    </location>
</feature>
<feature type="active site" description="Charge relay system" evidence="5">
    <location>
        <position position="111"/>
    </location>
</feature>
<feature type="transmembrane region" description="Helical" evidence="7">
    <location>
        <begin position="386"/>
        <end position="408"/>
    </location>
</feature>
<dbReference type="InterPro" id="IPR050131">
    <property type="entry name" value="Peptidase_S8_subtilisin-like"/>
</dbReference>
<feature type="chain" id="PRO_5045730003" evidence="8">
    <location>
        <begin position="32"/>
        <end position="411"/>
    </location>
</feature>
<evidence type="ECO:0000256" key="5">
    <source>
        <dbReference type="PROSITE-ProRule" id="PRU01240"/>
    </source>
</evidence>
<dbReference type="InterPro" id="IPR036852">
    <property type="entry name" value="Peptidase_S8/S53_dom_sf"/>
</dbReference>
<dbReference type="InterPro" id="IPR000209">
    <property type="entry name" value="Peptidase_S8/S53_dom"/>
</dbReference>
<dbReference type="Proteomes" id="UP001589698">
    <property type="component" value="Unassembled WGS sequence"/>
</dbReference>
<organism evidence="10 11">
    <name type="scientific">Nocardioides zeicaulis</name>
    <dbReference type="NCBI Taxonomy" id="1776857"/>
    <lineage>
        <taxon>Bacteria</taxon>
        <taxon>Bacillati</taxon>
        <taxon>Actinomycetota</taxon>
        <taxon>Actinomycetes</taxon>
        <taxon>Propionibacteriales</taxon>
        <taxon>Nocardioidaceae</taxon>
        <taxon>Nocardioides</taxon>
    </lineage>
</organism>
<feature type="compositionally biased region" description="Basic and acidic residues" evidence="6">
    <location>
        <begin position="350"/>
        <end position="359"/>
    </location>
</feature>
<evidence type="ECO:0000256" key="7">
    <source>
        <dbReference type="SAM" id="Phobius"/>
    </source>
</evidence>
<evidence type="ECO:0000256" key="1">
    <source>
        <dbReference type="ARBA" id="ARBA00011073"/>
    </source>
</evidence>
<keyword evidence="2 5" id="KW-0645">Protease</keyword>
<evidence type="ECO:0000256" key="6">
    <source>
        <dbReference type="SAM" id="MobiDB-lite"/>
    </source>
</evidence>
<dbReference type="PANTHER" id="PTHR43806">
    <property type="entry name" value="PEPTIDASE S8"/>
    <property type="match status" value="1"/>
</dbReference>
<dbReference type="EMBL" id="JBHLXH010000001">
    <property type="protein sequence ID" value="MFC0223103.1"/>
    <property type="molecule type" value="Genomic_DNA"/>
</dbReference>
<dbReference type="Gene3D" id="3.40.50.200">
    <property type="entry name" value="Peptidase S8/S53 domain"/>
    <property type="match status" value="1"/>
</dbReference>
<feature type="region of interest" description="Disordered" evidence="6">
    <location>
        <begin position="207"/>
        <end position="227"/>
    </location>
</feature>
<protein>
    <submittedName>
        <fullName evidence="10">S8 family serine peptidase</fullName>
    </submittedName>
</protein>
<dbReference type="PROSITE" id="PS51892">
    <property type="entry name" value="SUBTILASE"/>
    <property type="match status" value="1"/>
</dbReference>
<evidence type="ECO:0000313" key="10">
    <source>
        <dbReference type="EMBL" id="MFC0223103.1"/>
    </source>
</evidence>
<keyword evidence="8" id="KW-0732">Signal</keyword>
<comment type="caution">
    <text evidence="10">The sequence shown here is derived from an EMBL/GenBank/DDBJ whole genome shotgun (WGS) entry which is preliminary data.</text>
</comment>
<evidence type="ECO:0000259" key="9">
    <source>
        <dbReference type="Pfam" id="PF00082"/>
    </source>
</evidence>